<feature type="domain" description="TfoX C-terminal" evidence="1">
    <location>
        <begin position="5"/>
        <end position="80"/>
    </location>
</feature>
<evidence type="ECO:0000313" key="2">
    <source>
        <dbReference type="EMBL" id="SDW40522.1"/>
    </source>
</evidence>
<protein>
    <submittedName>
        <fullName evidence="2">TfoX C-terminal domain-containing protein</fullName>
    </submittedName>
</protein>
<dbReference type="AlphaFoldDB" id="A0A1H2T9F9"/>
<dbReference type="RefSeq" id="WP_092679918.1">
    <property type="nucleotide sequence ID" value="NZ_FNMZ01000001.1"/>
</dbReference>
<dbReference type="EMBL" id="FNMZ01000001">
    <property type="protein sequence ID" value="SDW40522.1"/>
    <property type="molecule type" value="Genomic_DNA"/>
</dbReference>
<proteinExistence type="predicted"/>
<dbReference type="InterPro" id="IPR007077">
    <property type="entry name" value="TfoX_C"/>
</dbReference>
<dbReference type="Gene3D" id="1.10.150.20">
    <property type="entry name" value="5' to 3' exonuclease, C-terminal subdomain"/>
    <property type="match status" value="1"/>
</dbReference>
<accession>A0A1H2T9F9</accession>
<reference evidence="2 3" key="1">
    <citation type="submission" date="2016-10" db="EMBL/GenBank/DDBJ databases">
        <authorList>
            <person name="de Groot N.N."/>
        </authorList>
    </citation>
    <scope>NUCLEOTIDE SEQUENCE [LARGE SCALE GENOMIC DNA]</scope>
    <source>
        <strain evidence="2 3">DSM 17890</strain>
    </source>
</reference>
<dbReference type="OrthoDB" id="7861542at2"/>
<name>A0A1H2T9F9_9RHOB</name>
<organism evidence="2 3">
    <name type="scientific">Albimonas donghaensis</name>
    <dbReference type="NCBI Taxonomy" id="356660"/>
    <lineage>
        <taxon>Bacteria</taxon>
        <taxon>Pseudomonadati</taxon>
        <taxon>Pseudomonadota</taxon>
        <taxon>Alphaproteobacteria</taxon>
        <taxon>Rhodobacterales</taxon>
        <taxon>Paracoccaceae</taxon>
        <taxon>Albimonas</taxon>
    </lineage>
</organism>
<sequence>MGEPITSIRNLGPKTAEAFKRAGVEDAETLRALGPDEGYKRLLLAGGAPHFAMFWALVLGLQGRPWNDISSTEKKALRKRFNTVKRSLREAEKRRKAKAPTDGLSDEEARLKLEAALDRLGVRAVAGD</sequence>
<evidence type="ECO:0000259" key="1">
    <source>
        <dbReference type="Pfam" id="PF04994"/>
    </source>
</evidence>
<dbReference type="STRING" id="356660.SAMN05444336_101927"/>
<dbReference type="Pfam" id="PF04994">
    <property type="entry name" value="TfoX_C"/>
    <property type="match status" value="1"/>
</dbReference>
<gene>
    <name evidence="2" type="ORF">SAMN05444336_101927</name>
</gene>
<evidence type="ECO:0000313" key="3">
    <source>
        <dbReference type="Proteomes" id="UP000199118"/>
    </source>
</evidence>
<keyword evidence="3" id="KW-1185">Reference proteome</keyword>
<dbReference type="Proteomes" id="UP000199118">
    <property type="component" value="Unassembled WGS sequence"/>
</dbReference>